<organism evidence="2 3">
    <name type="scientific">Chrysophaeum taylorii</name>
    <dbReference type="NCBI Taxonomy" id="2483200"/>
    <lineage>
        <taxon>Eukaryota</taxon>
        <taxon>Sar</taxon>
        <taxon>Stramenopiles</taxon>
        <taxon>Ochrophyta</taxon>
        <taxon>Pelagophyceae</taxon>
        <taxon>Pelagomonadales</taxon>
        <taxon>Pelagomonadaceae</taxon>
        <taxon>Chrysophaeum</taxon>
    </lineage>
</organism>
<evidence type="ECO:0008006" key="4">
    <source>
        <dbReference type="Google" id="ProtNLM"/>
    </source>
</evidence>
<proteinExistence type="predicted"/>
<reference evidence="2" key="1">
    <citation type="submission" date="2023-01" db="EMBL/GenBank/DDBJ databases">
        <title>Metagenome sequencing of chrysophaentin producing Chrysophaeum taylorii.</title>
        <authorList>
            <person name="Davison J."/>
            <person name="Bewley C."/>
        </authorList>
    </citation>
    <scope>NUCLEOTIDE SEQUENCE</scope>
    <source>
        <strain evidence="2">NIES-1699</strain>
    </source>
</reference>
<name>A0AAD7U7A0_9STRA</name>
<dbReference type="AlphaFoldDB" id="A0AAD7U7A0"/>
<gene>
    <name evidence="2" type="ORF">CTAYLR_004685</name>
</gene>
<evidence type="ECO:0000256" key="1">
    <source>
        <dbReference type="SAM" id="Coils"/>
    </source>
</evidence>
<dbReference type="PANTHER" id="PTHR11319:SF35">
    <property type="entry name" value="OUTER MEMBRANE PROTEIN PMPC-RELATED"/>
    <property type="match status" value="1"/>
</dbReference>
<dbReference type="PANTHER" id="PTHR11319">
    <property type="entry name" value="G PROTEIN-COUPLED RECEPTOR-RELATED"/>
    <property type="match status" value="1"/>
</dbReference>
<accession>A0AAD7U7A0</accession>
<comment type="caution">
    <text evidence="2">The sequence shown here is derived from an EMBL/GenBank/DDBJ whole genome shotgun (WGS) entry which is preliminary data.</text>
</comment>
<keyword evidence="1" id="KW-0175">Coiled coil</keyword>
<dbReference type="Proteomes" id="UP001230188">
    <property type="component" value="Unassembled WGS sequence"/>
</dbReference>
<dbReference type="EMBL" id="JAQMWT010000552">
    <property type="protein sequence ID" value="KAJ8599582.1"/>
    <property type="molecule type" value="Genomic_DNA"/>
</dbReference>
<evidence type="ECO:0000313" key="3">
    <source>
        <dbReference type="Proteomes" id="UP001230188"/>
    </source>
</evidence>
<sequence length="725" mass="80144">MFLALLLAARTVMGGLDFCASFYEDFDDLWDDDAWWYYLDDAWWYYLDDASWYYVDDAWWYYFRNNTSHNETALWYYYLDDGSNVTNSYGFDEGYDYGYNDLGDYVGYDDFGYDEHFYDNYGYYKGRRRLEESYDSWMCGYYDDGGSSTCDGTVGDEDDCASGTSSVLLKIADAYGDGWDGACWSISPGGYGGGISCMDCEEPCCTMNYTLCLDSDVEYEFSVGGEDQRGSYDDEIVWQLGSWTGTGAADASFTVDMLEYPSTVAPTAFVSTIVTSVVMNLSSSDIVFFTHTFDASASSSSEVAEITNVEALLQPGASNVSFDFTFYLFNNDTLIERETATGGLLVLHAKELTKRELRTAVQPYVMGSATTTFDKGVGFLSGSGLSFNGEPGDRGALFNVRICLPSELSFPESNADDELSLTLALDFAYCIPGQHETSESCDACDSGKYSFETSEECKDCPSHAQCPHKGHQGHNAGYSVNVRKGYWRDSATSTNVRLCVYQSYCDSPRATLVETKRDSDNSNLSVVFSDGSGGGTSSADEQCTHHHKGPLCALCEHGFGIQSTTGECVKCSTTSWKIAVALGGLLFLFFAGALCRLQLWSVESAETLRDGIEEAEEKVQDAAQEVSGSLKRMRAIIKHIGTLQKHLAPLVTVGFKARLKIYYARTGVCISIIGNYRFAFPSIYYPRVPNISFAFLNSLSFNLGNLASSVCLVTTNYYGHLLLMT</sequence>
<feature type="coiled-coil region" evidence="1">
    <location>
        <begin position="605"/>
        <end position="632"/>
    </location>
</feature>
<evidence type="ECO:0000313" key="2">
    <source>
        <dbReference type="EMBL" id="KAJ8599582.1"/>
    </source>
</evidence>
<keyword evidence="3" id="KW-1185">Reference proteome</keyword>
<protein>
    <recommendedName>
        <fullName evidence="4">Tyrosine-protein kinase ephrin type A/B receptor-like domain-containing protein</fullName>
    </recommendedName>
</protein>